<proteinExistence type="predicted"/>
<dbReference type="SUPFAM" id="SSF52266">
    <property type="entry name" value="SGNH hydrolase"/>
    <property type="match status" value="1"/>
</dbReference>
<feature type="chain" id="PRO_5041208746" evidence="1">
    <location>
        <begin position="23"/>
        <end position="255"/>
    </location>
</feature>
<reference evidence="2" key="1">
    <citation type="submission" date="2022-04" db="EMBL/GenBank/DDBJ databases">
        <title>Desulfatitalea alkaliphila sp. nov., a novel anaerobic sulfate-reducing bacterium isolated from terrestrial mud volcano, Taman Peninsula, Russia.</title>
        <authorList>
            <person name="Khomyakova M.A."/>
            <person name="Merkel A.Y."/>
            <person name="Slobodkin A.I."/>
        </authorList>
    </citation>
    <scope>NUCLEOTIDE SEQUENCE</scope>
    <source>
        <strain evidence="2">M08but</strain>
    </source>
</reference>
<keyword evidence="2" id="KW-0378">Hydrolase</keyword>
<organism evidence="2 3">
    <name type="scientific">Desulfatitalea alkaliphila</name>
    <dbReference type="NCBI Taxonomy" id="2929485"/>
    <lineage>
        <taxon>Bacteria</taxon>
        <taxon>Pseudomonadati</taxon>
        <taxon>Thermodesulfobacteriota</taxon>
        <taxon>Desulfobacteria</taxon>
        <taxon>Desulfobacterales</taxon>
        <taxon>Desulfosarcinaceae</taxon>
        <taxon>Desulfatitalea</taxon>
    </lineage>
</organism>
<keyword evidence="1" id="KW-0732">Signal</keyword>
<dbReference type="CDD" id="cd00229">
    <property type="entry name" value="SGNH_hydrolase"/>
    <property type="match status" value="1"/>
</dbReference>
<protein>
    <submittedName>
        <fullName evidence="2">SGNH/GDSL hydrolase family protein</fullName>
    </submittedName>
</protein>
<name>A0AA41UKF8_9BACT</name>
<dbReference type="EMBL" id="JALJRB010000006">
    <property type="protein sequence ID" value="MCJ8500401.1"/>
    <property type="molecule type" value="Genomic_DNA"/>
</dbReference>
<accession>A0AA41UKF8</accession>
<keyword evidence="3" id="KW-1185">Reference proteome</keyword>
<dbReference type="Proteomes" id="UP001165427">
    <property type="component" value="Unassembled WGS sequence"/>
</dbReference>
<dbReference type="PROSITE" id="PS51257">
    <property type="entry name" value="PROKAR_LIPOPROTEIN"/>
    <property type="match status" value="1"/>
</dbReference>
<dbReference type="RefSeq" id="WP_246904671.1">
    <property type="nucleotide sequence ID" value="NZ_JALJRB010000006.1"/>
</dbReference>
<dbReference type="Gene3D" id="3.40.50.1110">
    <property type="entry name" value="SGNH hydrolase"/>
    <property type="match status" value="1"/>
</dbReference>
<dbReference type="InterPro" id="IPR036514">
    <property type="entry name" value="SGNH_hydro_sf"/>
</dbReference>
<sequence length="255" mass="28141">MRRKHVLLTAMALIVLALTLTTGCEPQQETKDCVVMLGDSIFALSGEETKALEALSGETYRQYYISGAQMTGGLLVDTIPKQYNKAIAEGPIRTVILDGGGNDVLIGAQRDCSTSYGTNLSRACHQVIDNVAAVTRTMLDKMVADGVENIVWQGYYYTDNDQLWQVLEVSTERAIADMQRFQAEHPQIKAIYVDVRPYFDKNNARRYTTWDGIHPTKATSETLADVLWEAMVRNDIEQGVSCDGFNPGNGDGGCN</sequence>
<feature type="signal peptide" evidence="1">
    <location>
        <begin position="1"/>
        <end position="22"/>
    </location>
</feature>
<evidence type="ECO:0000313" key="2">
    <source>
        <dbReference type="EMBL" id="MCJ8500401.1"/>
    </source>
</evidence>
<dbReference type="GO" id="GO:0016788">
    <property type="term" value="F:hydrolase activity, acting on ester bonds"/>
    <property type="evidence" value="ECO:0007669"/>
    <property type="project" value="UniProtKB-ARBA"/>
</dbReference>
<dbReference type="AlphaFoldDB" id="A0AA41UKF8"/>
<comment type="caution">
    <text evidence="2">The sequence shown here is derived from an EMBL/GenBank/DDBJ whole genome shotgun (WGS) entry which is preliminary data.</text>
</comment>
<evidence type="ECO:0000256" key="1">
    <source>
        <dbReference type="SAM" id="SignalP"/>
    </source>
</evidence>
<evidence type="ECO:0000313" key="3">
    <source>
        <dbReference type="Proteomes" id="UP001165427"/>
    </source>
</evidence>
<gene>
    <name evidence="2" type="ORF">MRX98_07435</name>
</gene>